<keyword evidence="1" id="KW-0812">Transmembrane</keyword>
<dbReference type="EMBL" id="MGEJ01000022">
    <property type="protein sequence ID" value="OGL79903.1"/>
    <property type="molecule type" value="Genomic_DNA"/>
</dbReference>
<feature type="transmembrane region" description="Helical" evidence="1">
    <location>
        <begin position="21"/>
        <end position="40"/>
    </location>
</feature>
<dbReference type="STRING" id="1802401.A3B21_00740"/>
<gene>
    <name evidence="3" type="ORF">A3B21_00740</name>
</gene>
<comment type="caution">
    <text evidence="3">The sequence shown here is derived from an EMBL/GenBank/DDBJ whole genome shotgun (WGS) entry which is preliminary data.</text>
</comment>
<organism evidence="3 4">
    <name type="scientific">Candidatus Uhrbacteria bacterium RIFCSPLOWO2_01_FULL_47_24</name>
    <dbReference type="NCBI Taxonomy" id="1802401"/>
    <lineage>
        <taxon>Bacteria</taxon>
        <taxon>Candidatus Uhriibacteriota</taxon>
    </lineage>
</organism>
<evidence type="ECO:0000256" key="1">
    <source>
        <dbReference type="SAM" id="Phobius"/>
    </source>
</evidence>
<evidence type="ECO:0000313" key="3">
    <source>
        <dbReference type="EMBL" id="OGL79903.1"/>
    </source>
</evidence>
<name>A0A1F7UNN0_9BACT</name>
<proteinExistence type="predicted"/>
<protein>
    <recommendedName>
        <fullName evidence="2">Bacterial spore germination immunoglobulin-like domain-containing protein</fullName>
    </recommendedName>
</protein>
<evidence type="ECO:0000259" key="2">
    <source>
        <dbReference type="Pfam" id="PF10648"/>
    </source>
</evidence>
<dbReference type="Proteomes" id="UP000176897">
    <property type="component" value="Unassembled WGS sequence"/>
</dbReference>
<accession>A0A1F7UNN0</accession>
<dbReference type="Pfam" id="PF10648">
    <property type="entry name" value="Gmad2"/>
    <property type="match status" value="1"/>
</dbReference>
<sequence length="174" mass="18911">MRAYSSNAFRAPKRSRGLWKWFLLALIAGFAGGFVVANILSVRKPVELIISAPVAPDNTVGDTEQTAVNIWSESGNISVRAPQPNDLITSPLVVEGMERTFEQNVVIRLRDGKGNELVKIAVTGTAPDLGIHGPYRAELIFEKPKTSTGTLEVFQGSAKDGSEIDKVTISLRFE</sequence>
<feature type="domain" description="Bacterial spore germination immunoglobulin-like" evidence="2">
    <location>
        <begin position="76"/>
        <end position="162"/>
    </location>
</feature>
<dbReference type="InterPro" id="IPR018911">
    <property type="entry name" value="Gmad2_Ig-like_dom"/>
</dbReference>
<reference evidence="3 4" key="1">
    <citation type="journal article" date="2016" name="Nat. Commun.">
        <title>Thousands of microbial genomes shed light on interconnected biogeochemical processes in an aquifer system.</title>
        <authorList>
            <person name="Anantharaman K."/>
            <person name="Brown C.T."/>
            <person name="Hug L.A."/>
            <person name="Sharon I."/>
            <person name="Castelle C.J."/>
            <person name="Probst A.J."/>
            <person name="Thomas B.C."/>
            <person name="Singh A."/>
            <person name="Wilkins M.J."/>
            <person name="Karaoz U."/>
            <person name="Brodie E.L."/>
            <person name="Williams K.H."/>
            <person name="Hubbard S.S."/>
            <person name="Banfield J.F."/>
        </authorList>
    </citation>
    <scope>NUCLEOTIDE SEQUENCE [LARGE SCALE GENOMIC DNA]</scope>
</reference>
<evidence type="ECO:0000313" key="4">
    <source>
        <dbReference type="Proteomes" id="UP000176897"/>
    </source>
</evidence>
<keyword evidence="1" id="KW-1133">Transmembrane helix</keyword>
<keyword evidence="1" id="KW-0472">Membrane</keyword>
<dbReference type="AlphaFoldDB" id="A0A1F7UNN0"/>